<dbReference type="EMBL" id="BSQG01000005">
    <property type="protein sequence ID" value="GLU48996.1"/>
    <property type="molecule type" value="Genomic_DNA"/>
</dbReference>
<feature type="chain" id="PRO_5040979246" evidence="2">
    <location>
        <begin position="32"/>
        <end position="91"/>
    </location>
</feature>
<feature type="signal peptide" evidence="2">
    <location>
        <begin position="1"/>
        <end position="31"/>
    </location>
</feature>
<organism evidence="3 4">
    <name type="scientific">Nocardiopsis ansamitocini</name>
    <dbReference type="NCBI Taxonomy" id="1670832"/>
    <lineage>
        <taxon>Bacteria</taxon>
        <taxon>Bacillati</taxon>
        <taxon>Actinomycetota</taxon>
        <taxon>Actinomycetes</taxon>
        <taxon>Streptosporangiales</taxon>
        <taxon>Nocardiopsidaceae</taxon>
        <taxon>Nocardiopsis</taxon>
    </lineage>
</organism>
<keyword evidence="2" id="KW-0732">Signal</keyword>
<proteinExistence type="predicted"/>
<dbReference type="AlphaFoldDB" id="A0A9W6P8L2"/>
<keyword evidence="4" id="KW-1185">Reference proteome</keyword>
<evidence type="ECO:0000256" key="2">
    <source>
        <dbReference type="SAM" id="SignalP"/>
    </source>
</evidence>
<feature type="region of interest" description="Disordered" evidence="1">
    <location>
        <begin position="28"/>
        <end position="91"/>
    </location>
</feature>
<reference evidence="3" key="1">
    <citation type="submission" date="2023-02" db="EMBL/GenBank/DDBJ databases">
        <title>Nocardiopsis ansamitocini NBRC 112285.</title>
        <authorList>
            <person name="Ichikawa N."/>
            <person name="Sato H."/>
            <person name="Tonouchi N."/>
        </authorList>
    </citation>
    <scope>NUCLEOTIDE SEQUENCE</scope>
    <source>
        <strain evidence="3">NBRC 112285</strain>
    </source>
</reference>
<evidence type="ECO:0000313" key="4">
    <source>
        <dbReference type="Proteomes" id="UP001165092"/>
    </source>
</evidence>
<sequence length="91" mass="9584">MAARTLGTLTALRRLAVAGAIVLFAVTSLSACDDTPGVGETEAPAQEERDEAPDGSEDTDEERDEDTRDDVRDGGDGDGDRDGDREDGDDN</sequence>
<evidence type="ECO:0000313" key="3">
    <source>
        <dbReference type="EMBL" id="GLU48996.1"/>
    </source>
</evidence>
<gene>
    <name evidence="3" type="ORF">Nans01_33470</name>
</gene>
<dbReference type="RefSeq" id="WP_285760453.1">
    <property type="nucleotide sequence ID" value="NZ_BSQG01000005.1"/>
</dbReference>
<protein>
    <submittedName>
        <fullName evidence="3">Uncharacterized protein</fullName>
    </submittedName>
</protein>
<accession>A0A9W6P8L2</accession>
<evidence type="ECO:0000256" key="1">
    <source>
        <dbReference type="SAM" id="MobiDB-lite"/>
    </source>
</evidence>
<feature type="compositionally biased region" description="Basic and acidic residues" evidence="1">
    <location>
        <begin position="65"/>
        <end position="84"/>
    </location>
</feature>
<name>A0A9W6P8L2_9ACTN</name>
<dbReference type="PROSITE" id="PS51257">
    <property type="entry name" value="PROKAR_LIPOPROTEIN"/>
    <property type="match status" value="1"/>
</dbReference>
<dbReference type="Proteomes" id="UP001165092">
    <property type="component" value="Unassembled WGS sequence"/>
</dbReference>
<comment type="caution">
    <text evidence="3">The sequence shown here is derived from an EMBL/GenBank/DDBJ whole genome shotgun (WGS) entry which is preliminary data.</text>
</comment>
<feature type="compositionally biased region" description="Acidic residues" evidence="1">
    <location>
        <begin position="48"/>
        <end position="64"/>
    </location>
</feature>